<sequence length="143" mass="16488">MSVRVRSSLTNKRLRSGKSRAAPGTDHPVGGRTAEAIIQSCRALPERHKIVTVINLNKVNGKNTFFMCISTENMTYLRFQKFCLLWNHSRNKSERRTLNVPPFSLLHWGVRYGQWSAFGESIRRWHVTTRVENNGMILSETQD</sequence>
<accession>A0A482WBZ7</accession>
<feature type="compositionally biased region" description="Polar residues" evidence="1">
    <location>
        <begin position="1"/>
        <end position="11"/>
    </location>
</feature>
<comment type="caution">
    <text evidence="2">The sequence shown here is derived from an EMBL/GenBank/DDBJ whole genome shotgun (WGS) entry which is preliminary data.</text>
</comment>
<dbReference type="Proteomes" id="UP000292052">
    <property type="component" value="Unassembled WGS sequence"/>
</dbReference>
<keyword evidence="3" id="KW-1185">Reference proteome</keyword>
<dbReference type="EMBL" id="QDEB01013018">
    <property type="protein sequence ID" value="RZC41918.1"/>
    <property type="molecule type" value="Genomic_DNA"/>
</dbReference>
<evidence type="ECO:0000313" key="3">
    <source>
        <dbReference type="Proteomes" id="UP000292052"/>
    </source>
</evidence>
<protein>
    <submittedName>
        <fullName evidence="2">Uncharacterized protein</fullName>
    </submittedName>
</protein>
<evidence type="ECO:0000313" key="2">
    <source>
        <dbReference type="EMBL" id="RZC41918.1"/>
    </source>
</evidence>
<feature type="region of interest" description="Disordered" evidence="1">
    <location>
        <begin position="1"/>
        <end position="31"/>
    </location>
</feature>
<reference evidence="2 3" key="1">
    <citation type="submission" date="2017-03" db="EMBL/GenBank/DDBJ databases">
        <title>Genome of the blue death feigning beetle - Asbolus verrucosus.</title>
        <authorList>
            <person name="Rider S.D."/>
        </authorList>
    </citation>
    <scope>NUCLEOTIDE SEQUENCE [LARGE SCALE GENOMIC DNA]</scope>
    <source>
        <strain evidence="2">Butters</strain>
        <tissue evidence="2">Head and leg muscle</tissue>
    </source>
</reference>
<dbReference type="AlphaFoldDB" id="A0A482WBZ7"/>
<organism evidence="2 3">
    <name type="scientific">Asbolus verrucosus</name>
    <name type="common">Desert ironclad beetle</name>
    <dbReference type="NCBI Taxonomy" id="1661398"/>
    <lineage>
        <taxon>Eukaryota</taxon>
        <taxon>Metazoa</taxon>
        <taxon>Ecdysozoa</taxon>
        <taxon>Arthropoda</taxon>
        <taxon>Hexapoda</taxon>
        <taxon>Insecta</taxon>
        <taxon>Pterygota</taxon>
        <taxon>Neoptera</taxon>
        <taxon>Endopterygota</taxon>
        <taxon>Coleoptera</taxon>
        <taxon>Polyphaga</taxon>
        <taxon>Cucujiformia</taxon>
        <taxon>Tenebrionidae</taxon>
        <taxon>Pimeliinae</taxon>
        <taxon>Asbolus</taxon>
    </lineage>
</organism>
<dbReference type="OrthoDB" id="6756597at2759"/>
<proteinExistence type="predicted"/>
<name>A0A482WBZ7_ASBVE</name>
<gene>
    <name evidence="2" type="ORF">BDFB_006398</name>
</gene>
<evidence type="ECO:0000256" key="1">
    <source>
        <dbReference type="SAM" id="MobiDB-lite"/>
    </source>
</evidence>